<keyword evidence="6" id="KW-0479">Metal-binding</keyword>
<evidence type="ECO:0000256" key="11">
    <source>
        <dbReference type="ARBA" id="ARBA00023242"/>
    </source>
</evidence>
<dbReference type="SUPFAM" id="SSF53098">
    <property type="entry name" value="Ribonuclease H-like"/>
    <property type="match status" value="1"/>
</dbReference>
<dbReference type="InterPro" id="IPR042087">
    <property type="entry name" value="DNA_pol_B_thumb"/>
</dbReference>
<dbReference type="GO" id="GO:0006272">
    <property type="term" value="P:leading strand elongation"/>
    <property type="evidence" value="ECO:0007669"/>
    <property type="project" value="TreeGrafter"/>
</dbReference>
<dbReference type="Gene3D" id="3.30.420.10">
    <property type="entry name" value="Ribonuclease H-like superfamily/Ribonuclease H"/>
    <property type="match status" value="2"/>
</dbReference>
<dbReference type="NCBIfam" id="TIGR00592">
    <property type="entry name" value="pol2"/>
    <property type="match status" value="1"/>
</dbReference>
<feature type="domain" description="DNA-directed DNA polymerase family B exonuclease" evidence="14">
    <location>
        <begin position="401"/>
        <end position="497"/>
    </location>
</feature>
<dbReference type="Gene3D" id="1.10.3200.20">
    <property type="entry name" value="DNA Polymerase alpha, zinc finger"/>
    <property type="match status" value="1"/>
</dbReference>
<dbReference type="EMBL" id="JANEYF010000147">
    <property type="protein sequence ID" value="KAJ8971883.1"/>
    <property type="molecule type" value="Genomic_DNA"/>
</dbReference>
<dbReference type="Gene3D" id="1.10.287.690">
    <property type="entry name" value="Helix hairpin bin"/>
    <property type="match status" value="1"/>
</dbReference>
<keyword evidence="3 12" id="KW-0808">Transferase</keyword>
<dbReference type="InterPro" id="IPR036397">
    <property type="entry name" value="RNaseH_sf"/>
</dbReference>
<sequence>MGDSSEERRPKRSRRETSYKAKAFEKFKQLKDGTRNKYEIEELDNIYETVDEKEYVKQVLSRQDDDWIVDDDGSGYVEDGRDIFDDDLDSESIAQATAKGKGTKRKKKAISENAGKGNLQLMLSNMPSKKKEETKIDDDAMLSEILGEIDETPSTSIIKPKPVAKAYSIMSRKLAAKDYMKNFSVPSNAVLKEVQNNLTDEEEFEDPISQPIENICTENILKNDLKKNEELSTQMSEDHTIIDDLTQVCFEDDFDMTQIEEFESQDVQSISTDETEITDELQTEFMSEWETFVNETNDQESDTLLDKTDIPLVEVDDKKELGDDGQQTNEPVTFLKLYNELNDNIMKPLQIASFRARYVNKKYAFDPEIPVESDYMEVRYPATDPKIDINNLKQKPRTFSKIFGSNTSFLEILLLERKIKGPCWLDISSPVPVSNPISWCKFEVNCMKTVDVKITPTDKPLIPPPLVVLAINLRSFVNPKTYANEILMMSCLTHTKYVVDKQAPNPPFQQHFCGHDLQGYQINILSERLAKQDNKNFSKLGRLKRSEKKKLERTLFVGRLVCDIKISAKELIKSRSYDMDALCRAVLKIKENQRIELEPEEIPKMYQTAEDILKLISFTMQDTAYILKIMYDLNVIPLALQITNIAGNVMSKTLMGGRSERNEFLLLHAFSEKDFIVPDKEYRKKETERSTAARKKPSYSGGLVLEPKVGFYDKLILLMDFNSLYPSIIQEYNICFTTLPVSNNEENLVLPDRGLPPGILPTEIRKLVESRRQVKGLMNTPDISNDLKMQYNIRQMALKLTANSMYGCLGFSNSRFYAKNLAALVTHKGREILTNTRDLVQKMCYEVVYGDTDSIMINTNSLDYDQVFKIGIKIKQEYAAVTLTKTKDGKLKAQKEYKGLDIVRRDWSQLACEAGKYILEHILSDQSPDDRIDNIHSYLTKVKEDLKENRVPLPLLVITKQLTKDPKMYTDKNSLPHVQVALRYNQQSGGHFRAGDTVPYVICEDGTGKAATQRAYHIDELKNSETLKIDIQYYLAQQIHPVVTRICEPIEGTDSFQIAECLGLDTTSFKKPKQVGEMVGENITKPEIKFRNVDKFKFICFACKQENFVDNVLIGNVPFLEKCNNSDCNIRPVDYLPYLQNQLVLLIQSYITKYYENELTCEDPACTNETTRLPLRFVRKYPVCTLCQKGVMYRVYTEQQLYTQLTYYQHIFDLNKLNKICSRTMLEELFCFVRTSNGTTNRIWLSCSRETVEKYLNHSGYSVINLTELFSGFLIRNRHPELIENDIKQPMEIIEEDER</sequence>
<dbReference type="SUPFAM" id="SSF90234">
    <property type="entry name" value="Zinc finger domain of DNA polymerase-alpha"/>
    <property type="match status" value="1"/>
</dbReference>
<comment type="subcellular location">
    <subcellularLocation>
        <location evidence="1">Nucleus</location>
    </subcellularLocation>
</comment>
<dbReference type="GO" id="GO:0003682">
    <property type="term" value="F:chromatin binding"/>
    <property type="evidence" value="ECO:0007669"/>
    <property type="project" value="TreeGrafter"/>
</dbReference>
<dbReference type="InterPro" id="IPR038256">
    <property type="entry name" value="Pol_alpha_znc_sf"/>
</dbReference>
<dbReference type="InterPro" id="IPR023211">
    <property type="entry name" value="DNA_pol_palm_dom_sf"/>
</dbReference>
<evidence type="ECO:0000256" key="3">
    <source>
        <dbReference type="ARBA" id="ARBA00022679"/>
    </source>
</evidence>
<dbReference type="FunFam" id="1.10.287.690:FF:000003">
    <property type="entry name" value="DNA polymerase"/>
    <property type="match status" value="1"/>
</dbReference>
<dbReference type="CDD" id="cd05776">
    <property type="entry name" value="DNA_polB_alpha_exo"/>
    <property type="match status" value="1"/>
</dbReference>
<dbReference type="Gene3D" id="3.30.70.2820">
    <property type="match status" value="1"/>
</dbReference>
<keyword evidence="8" id="KW-0862">Zinc</keyword>
<evidence type="ECO:0000259" key="14">
    <source>
        <dbReference type="Pfam" id="PF03104"/>
    </source>
</evidence>
<evidence type="ECO:0000313" key="18">
    <source>
        <dbReference type="Proteomes" id="UP001162156"/>
    </source>
</evidence>
<evidence type="ECO:0000256" key="12">
    <source>
        <dbReference type="RuleBase" id="RU000442"/>
    </source>
</evidence>
<evidence type="ECO:0000259" key="13">
    <source>
        <dbReference type="Pfam" id="PF00136"/>
    </source>
</evidence>
<evidence type="ECO:0000256" key="6">
    <source>
        <dbReference type="ARBA" id="ARBA00022723"/>
    </source>
</evidence>
<evidence type="ECO:0000256" key="9">
    <source>
        <dbReference type="ARBA" id="ARBA00022932"/>
    </source>
</evidence>
<dbReference type="SUPFAM" id="SSF56672">
    <property type="entry name" value="DNA/RNA polymerases"/>
    <property type="match status" value="1"/>
</dbReference>
<evidence type="ECO:0000256" key="8">
    <source>
        <dbReference type="ARBA" id="ARBA00022833"/>
    </source>
</evidence>
<dbReference type="CDD" id="cd05532">
    <property type="entry name" value="POLBc_alpha"/>
    <property type="match status" value="1"/>
</dbReference>
<evidence type="ECO:0000256" key="5">
    <source>
        <dbReference type="ARBA" id="ARBA00022705"/>
    </source>
</evidence>
<dbReference type="GO" id="GO:0003688">
    <property type="term" value="F:DNA replication origin binding"/>
    <property type="evidence" value="ECO:0007669"/>
    <property type="project" value="TreeGrafter"/>
</dbReference>
<comment type="catalytic activity">
    <reaction evidence="12">
        <text>DNA(n) + a 2'-deoxyribonucleoside 5'-triphosphate = DNA(n+1) + diphosphate</text>
        <dbReference type="Rhea" id="RHEA:22508"/>
        <dbReference type="Rhea" id="RHEA-COMP:17339"/>
        <dbReference type="Rhea" id="RHEA-COMP:17340"/>
        <dbReference type="ChEBI" id="CHEBI:33019"/>
        <dbReference type="ChEBI" id="CHEBI:61560"/>
        <dbReference type="ChEBI" id="CHEBI:173112"/>
        <dbReference type="EC" id="2.7.7.7"/>
    </reaction>
</comment>
<dbReference type="PROSITE" id="PS00116">
    <property type="entry name" value="DNA_POLYMERASE_B"/>
    <property type="match status" value="1"/>
</dbReference>
<feature type="domain" description="DNA-directed DNA polymerase family B multifunctional" evidence="13">
    <location>
        <begin position="649"/>
        <end position="876"/>
    </location>
</feature>
<feature type="domain" description="Zinc finger DNA-directed DNA polymerase family B alpha" evidence="15">
    <location>
        <begin position="1087"/>
        <end position="1270"/>
    </location>
</feature>
<dbReference type="Pfam" id="PF00136">
    <property type="entry name" value="DNA_pol_B"/>
    <property type="match status" value="1"/>
</dbReference>
<protein>
    <recommendedName>
        <fullName evidence="12">DNA polymerase</fullName>
        <ecNumber evidence="12">2.7.7.7</ecNumber>
    </recommendedName>
</protein>
<evidence type="ECO:0000256" key="10">
    <source>
        <dbReference type="ARBA" id="ARBA00023125"/>
    </source>
</evidence>
<name>A0AAV8ZU13_9CUCU</name>
<dbReference type="GO" id="GO:0005658">
    <property type="term" value="C:alpha DNA polymerase:primase complex"/>
    <property type="evidence" value="ECO:0007669"/>
    <property type="project" value="UniProtKB-ARBA"/>
</dbReference>
<gene>
    <name evidence="17" type="ORF">NQ314_000496</name>
</gene>
<keyword evidence="11" id="KW-0539">Nucleus</keyword>
<dbReference type="InterPro" id="IPR015088">
    <property type="entry name" value="Znf_DNA-dir_DNA_pol_B_alpha"/>
</dbReference>
<proteinExistence type="inferred from homology"/>
<dbReference type="GO" id="GO:1902975">
    <property type="term" value="P:mitotic DNA replication initiation"/>
    <property type="evidence" value="ECO:0007669"/>
    <property type="project" value="InterPro"/>
</dbReference>
<dbReference type="Pfam" id="PF12254">
    <property type="entry name" value="DNA_pol_alpha_N"/>
    <property type="match status" value="1"/>
</dbReference>
<evidence type="ECO:0000313" key="17">
    <source>
        <dbReference type="EMBL" id="KAJ8971883.1"/>
    </source>
</evidence>
<dbReference type="PANTHER" id="PTHR45861:SF1">
    <property type="entry name" value="DNA POLYMERASE ALPHA CATALYTIC SUBUNIT"/>
    <property type="match status" value="1"/>
</dbReference>
<dbReference type="InterPro" id="IPR017964">
    <property type="entry name" value="DNA-dir_DNA_pol_B_CS"/>
</dbReference>
<dbReference type="InterPro" id="IPR006172">
    <property type="entry name" value="DNA-dir_DNA_pol_B"/>
</dbReference>
<keyword evidence="4 12" id="KW-0548">Nucleotidyltransferase</keyword>
<evidence type="ECO:0000256" key="1">
    <source>
        <dbReference type="ARBA" id="ARBA00004123"/>
    </source>
</evidence>
<dbReference type="InterPro" id="IPR006133">
    <property type="entry name" value="DNA-dir_DNA_pol_B_exonuc"/>
</dbReference>
<keyword evidence="9 12" id="KW-0239">DNA-directed DNA polymerase</keyword>
<dbReference type="FunFam" id="1.10.132.60:FF:000004">
    <property type="entry name" value="DNA polymerase"/>
    <property type="match status" value="1"/>
</dbReference>
<dbReference type="GO" id="GO:0000166">
    <property type="term" value="F:nucleotide binding"/>
    <property type="evidence" value="ECO:0007669"/>
    <property type="project" value="InterPro"/>
</dbReference>
<dbReference type="GO" id="GO:0008270">
    <property type="term" value="F:zinc ion binding"/>
    <property type="evidence" value="ECO:0007669"/>
    <property type="project" value="UniProtKB-KW"/>
</dbReference>
<dbReference type="GO" id="GO:0003887">
    <property type="term" value="F:DNA-directed DNA polymerase activity"/>
    <property type="evidence" value="ECO:0007669"/>
    <property type="project" value="UniProtKB-KW"/>
</dbReference>
<dbReference type="Gene3D" id="1.10.132.60">
    <property type="entry name" value="DNA polymerase family B, C-terminal domain"/>
    <property type="match status" value="1"/>
</dbReference>
<accession>A0AAV8ZU13</accession>
<dbReference type="Pfam" id="PF08996">
    <property type="entry name" value="zf-DNA_Pol"/>
    <property type="match status" value="1"/>
</dbReference>
<comment type="similarity">
    <text evidence="2 12">Belongs to the DNA polymerase type-B family.</text>
</comment>
<comment type="caution">
    <text evidence="17">The sequence shown here is derived from an EMBL/GenBank/DDBJ whole genome shotgun (WGS) entry which is preliminary data.</text>
</comment>
<keyword evidence="10 12" id="KW-0238">DNA-binding</keyword>
<dbReference type="Gene3D" id="3.90.1600.10">
    <property type="entry name" value="Palm domain of DNA polymerase"/>
    <property type="match status" value="1"/>
</dbReference>
<dbReference type="InterPro" id="IPR006134">
    <property type="entry name" value="DNA-dir_DNA_pol_B_multi_dom"/>
</dbReference>
<dbReference type="Proteomes" id="UP001162156">
    <property type="component" value="Unassembled WGS sequence"/>
</dbReference>
<dbReference type="InterPro" id="IPR024647">
    <property type="entry name" value="DNA_pol_a_cat_su_N"/>
</dbReference>
<dbReference type="GO" id="GO:0006273">
    <property type="term" value="P:lagging strand elongation"/>
    <property type="evidence" value="ECO:0007669"/>
    <property type="project" value="TreeGrafter"/>
</dbReference>
<evidence type="ECO:0000259" key="15">
    <source>
        <dbReference type="Pfam" id="PF08996"/>
    </source>
</evidence>
<dbReference type="InterPro" id="IPR012337">
    <property type="entry name" value="RNaseH-like_sf"/>
</dbReference>
<evidence type="ECO:0000256" key="4">
    <source>
        <dbReference type="ARBA" id="ARBA00022695"/>
    </source>
</evidence>
<dbReference type="PRINTS" id="PR00106">
    <property type="entry name" value="DNAPOLB"/>
</dbReference>
<dbReference type="Pfam" id="PF03104">
    <property type="entry name" value="DNA_pol_B_exo1"/>
    <property type="match status" value="1"/>
</dbReference>
<dbReference type="PANTHER" id="PTHR45861">
    <property type="entry name" value="DNA POLYMERASE ALPHA CATALYTIC SUBUNIT"/>
    <property type="match status" value="1"/>
</dbReference>
<evidence type="ECO:0000259" key="16">
    <source>
        <dbReference type="Pfam" id="PF12254"/>
    </source>
</evidence>
<dbReference type="SMART" id="SM00486">
    <property type="entry name" value="POLBc"/>
    <property type="match status" value="1"/>
</dbReference>
<dbReference type="GO" id="GO:0003697">
    <property type="term" value="F:single-stranded DNA binding"/>
    <property type="evidence" value="ECO:0007669"/>
    <property type="project" value="TreeGrafter"/>
</dbReference>
<dbReference type="GO" id="GO:0033554">
    <property type="term" value="P:cellular response to stress"/>
    <property type="evidence" value="ECO:0007669"/>
    <property type="project" value="UniProtKB-ARBA"/>
</dbReference>
<dbReference type="EC" id="2.7.7.7" evidence="12"/>
<evidence type="ECO:0000256" key="7">
    <source>
        <dbReference type="ARBA" id="ARBA00022771"/>
    </source>
</evidence>
<reference evidence="17" key="1">
    <citation type="journal article" date="2023" name="Insect Mol. Biol.">
        <title>Genome sequencing provides insights into the evolution of gene families encoding plant cell wall-degrading enzymes in longhorned beetles.</title>
        <authorList>
            <person name="Shin N.R."/>
            <person name="Okamura Y."/>
            <person name="Kirsch R."/>
            <person name="Pauchet Y."/>
        </authorList>
    </citation>
    <scope>NUCLEOTIDE SEQUENCE</scope>
    <source>
        <strain evidence="17">RBIC_L_NR</strain>
    </source>
</reference>
<feature type="domain" description="DNA polymerase alpha catalytic subunit N-terminal" evidence="16">
    <location>
        <begin position="25"/>
        <end position="85"/>
    </location>
</feature>
<keyword evidence="18" id="KW-1185">Reference proteome</keyword>
<keyword evidence="5 12" id="KW-0235">DNA replication</keyword>
<organism evidence="17 18">
    <name type="scientific">Rhamnusium bicolor</name>
    <dbReference type="NCBI Taxonomy" id="1586634"/>
    <lineage>
        <taxon>Eukaryota</taxon>
        <taxon>Metazoa</taxon>
        <taxon>Ecdysozoa</taxon>
        <taxon>Arthropoda</taxon>
        <taxon>Hexapoda</taxon>
        <taxon>Insecta</taxon>
        <taxon>Pterygota</taxon>
        <taxon>Neoptera</taxon>
        <taxon>Endopterygota</taxon>
        <taxon>Coleoptera</taxon>
        <taxon>Polyphaga</taxon>
        <taxon>Cucujiformia</taxon>
        <taxon>Chrysomeloidea</taxon>
        <taxon>Cerambycidae</taxon>
        <taxon>Lepturinae</taxon>
        <taxon>Rhagiini</taxon>
        <taxon>Rhamnusium</taxon>
    </lineage>
</organism>
<dbReference type="InterPro" id="IPR043502">
    <property type="entry name" value="DNA/RNA_pol_sf"/>
</dbReference>
<dbReference type="InterPro" id="IPR045846">
    <property type="entry name" value="POLBc_alpha"/>
</dbReference>
<keyword evidence="7" id="KW-0863">Zinc-finger</keyword>
<evidence type="ECO:0000256" key="2">
    <source>
        <dbReference type="ARBA" id="ARBA00005755"/>
    </source>
</evidence>